<sequence length="390" mass="42751">MPSSPRTPNRQQQSTNIDLSFTSASPQSNGCDSIRPSRSRKSSLSSLHSLRSPVTPRQRSSHESNGYFSSPNDYSNAVEAGNGLGSLADELAEAWDDEEEEEEMDEVVLAPQADSEGTVCNGGSQQQIHEQVDHPRDIDFGIPANSILQPVATGSLSPQKLPPRSKHRRQDSHYDGSDYGDNSEFEDTTGISPSLEARMATIGSLARRGTENSGSDAENAIQRVADLLKELGSQSKVETGASRLITAHTALTTHLVHQTRLLHTLTHPLLSPLSAPPDPSTIDILLPLLQSALTSIPTPTAYPLSSLRHLQTSTADLASTLSYLSDTLHMTRQTTTLAARRLRSSREAVAELKREWEEREEGIRWVESGGWEERLRTRECARVCGEWWGV</sequence>
<feature type="region of interest" description="Disordered" evidence="1">
    <location>
        <begin position="1"/>
        <end position="108"/>
    </location>
</feature>
<gene>
    <name evidence="2" type="ORF">FRX48_00626</name>
</gene>
<evidence type="ECO:0000313" key="2">
    <source>
        <dbReference type="EMBL" id="KAA6415907.1"/>
    </source>
</evidence>
<dbReference type="AlphaFoldDB" id="A0A5M8Q3F6"/>
<feature type="compositionally biased region" description="Low complexity" evidence="1">
    <location>
        <begin position="42"/>
        <end position="52"/>
    </location>
</feature>
<feature type="compositionally biased region" description="Polar residues" evidence="1">
    <location>
        <begin position="55"/>
        <end position="75"/>
    </location>
</feature>
<name>A0A5M8Q3F6_9LECA</name>
<evidence type="ECO:0000313" key="3">
    <source>
        <dbReference type="Proteomes" id="UP000324767"/>
    </source>
</evidence>
<dbReference type="EMBL" id="VXIT01000001">
    <property type="protein sequence ID" value="KAA6415907.1"/>
    <property type="molecule type" value="Genomic_DNA"/>
</dbReference>
<feature type="compositionally biased region" description="Polar residues" evidence="1">
    <location>
        <begin position="1"/>
        <end position="31"/>
    </location>
</feature>
<dbReference type="OrthoDB" id="5427526at2759"/>
<dbReference type="Proteomes" id="UP000324767">
    <property type="component" value="Unassembled WGS sequence"/>
</dbReference>
<organism evidence="2 3">
    <name type="scientific">Lasallia pustulata</name>
    <dbReference type="NCBI Taxonomy" id="136370"/>
    <lineage>
        <taxon>Eukaryota</taxon>
        <taxon>Fungi</taxon>
        <taxon>Dikarya</taxon>
        <taxon>Ascomycota</taxon>
        <taxon>Pezizomycotina</taxon>
        <taxon>Lecanoromycetes</taxon>
        <taxon>OSLEUM clade</taxon>
        <taxon>Umbilicariomycetidae</taxon>
        <taxon>Umbilicariales</taxon>
        <taxon>Umbilicariaceae</taxon>
        <taxon>Lasallia</taxon>
    </lineage>
</organism>
<reference evidence="2 3" key="1">
    <citation type="submission" date="2019-09" db="EMBL/GenBank/DDBJ databases">
        <title>The hologenome of the rock-dwelling lichen Lasallia pustulata.</title>
        <authorList>
            <person name="Greshake Tzovaras B."/>
            <person name="Segers F."/>
            <person name="Bicker A."/>
            <person name="Dal Grande F."/>
            <person name="Otte J."/>
            <person name="Hankeln T."/>
            <person name="Schmitt I."/>
            <person name="Ebersberger I."/>
        </authorList>
    </citation>
    <scope>NUCLEOTIDE SEQUENCE [LARGE SCALE GENOMIC DNA]</scope>
    <source>
        <strain evidence="2">A1-1</strain>
    </source>
</reference>
<feature type="region of interest" description="Disordered" evidence="1">
    <location>
        <begin position="151"/>
        <end position="194"/>
    </location>
</feature>
<comment type="caution">
    <text evidence="2">The sequence shown here is derived from an EMBL/GenBank/DDBJ whole genome shotgun (WGS) entry which is preliminary data.</text>
</comment>
<feature type="compositionally biased region" description="Acidic residues" evidence="1">
    <location>
        <begin position="90"/>
        <end position="106"/>
    </location>
</feature>
<evidence type="ECO:0000256" key="1">
    <source>
        <dbReference type="SAM" id="MobiDB-lite"/>
    </source>
</evidence>
<accession>A0A5M8Q3F6</accession>
<protein>
    <submittedName>
        <fullName evidence="2">Uncharacterized protein</fullName>
    </submittedName>
</protein>
<proteinExistence type="predicted"/>